<reference evidence="3" key="1">
    <citation type="submission" date="2017-01" db="EMBL/GenBank/DDBJ databases">
        <title>Comparative genomics of anhydrobiosis in the tardigrade Hypsibius dujardini.</title>
        <authorList>
            <person name="Yoshida Y."/>
            <person name="Koutsovoulos G."/>
            <person name="Laetsch D."/>
            <person name="Stevens L."/>
            <person name="Kumar S."/>
            <person name="Horikawa D."/>
            <person name="Ishino K."/>
            <person name="Komine S."/>
            <person name="Tomita M."/>
            <person name="Blaxter M."/>
            <person name="Arakawa K."/>
        </authorList>
    </citation>
    <scope>NUCLEOTIDE SEQUENCE [LARGE SCALE GENOMIC DNA]</scope>
    <source>
        <strain evidence="3">Z151</strain>
    </source>
</reference>
<feature type="region of interest" description="Disordered" evidence="1">
    <location>
        <begin position="1"/>
        <end position="24"/>
    </location>
</feature>
<dbReference type="AlphaFoldDB" id="A0A1W0WCC9"/>
<comment type="caution">
    <text evidence="2">The sequence shown here is derived from an EMBL/GenBank/DDBJ whole genome shotgun (WGS) entry which is preliminary data.</text>
</comment>
<dbReference type="Proteomes" id="UP000192578">
    <property type="component" value="Unassembled WGS sequence"/>
</dbReference>
<keyword evidence="3" id="KW-1185">Reference proteome</keyword>
<dbReference type="EMBL" id="MTYJ01000135">
    <property type="protein sequence ID" value="OQV12864.1"/>
    <property type="molecule type" value="Genomic_DNA"/>
</dbReference>
<evidence type="ECO:0000256" key="1">
    <source>
        <dbReference type="SAM" id="MobiDB-lite"/>
    </source>
</evidence>
<protein>
    <submittedName>
        <fullName evidence="2">Uncharacterized protein</fullName>
    </submittedName>
</protein>
<organism evidence="2 3">
    <name type="scientific">Hypsibius exemplaris</name>
    <name type="common">Freshwater tardigrade</name>
    <dbReference type="NCBI Taxonomy" id="2072580"/>
    <lineage>
        <taxon>Eukaryota</taxon>
        <taxon>Metazoa</taxon>
        <taxon>Ecdysozoa</taxon>
        <taxon>Tardigrada</taxon>
        <taxon>Eutardigrada</taxon>
        <taxon>Parachela</taxon>
        <taxon>Hypsibioidea</taxon>
        <taxon>Hypsibiidae</taxon>
        <taxon>Hypsibius</taxon>
    </lineage>
</organism>
<evidence type="ECO:0000313" key="2">
    <source>
        <dbReference type="EMBL" id="OQV12864.1"/>
    </source>
</evidence>
<name>A0A1W0WCC9_HYPEX</name>
<evidence type="ECO:0000313" key="3">
    <source>
        <dbReference type="Proteomes" id="UP000192578"/>
    </source>
</evidence>
<proteinExistence type="predicted"/>
<sequence>MKKAVRFHNDKHEVADSSSSKTARNQQHLFEIAAAPSIMLRKRIFFVKSNSAEKEPHQNEDIRWWCRKKTSYVEVADNSSSETARNQRHLFEIVGALSIP</sequence>
<gene>
    <name evidence="2" type="ORF">BV898_12884</name>
</gene>
<accession>A0A1W0WCC9</accession>